<reference evidence="1 2" key="1">
    <citation type="submission" date="2016-07" db="EMBL/GenBank/DDBJ databases">
        <title>Pervasive Adenine N6-methylation of Active Genes in Fungi.</title>
        <authorList>
            <consortium name="DOE Joint Genome Institute"/>
            <person name="Mondo S.J."/>
            <person name="Dannebaum R.O."/>
            <person name="Kuo R.C."/>
            <person name="Labutti K."/>
            <person name="Haridas S."/>
            <person name="Kuo A."/>
            <person name="Salamov A."/>
            <person name="Ahrendt S.R."/>
            <person name="Lipzen A."/>
            <person name="Sullivan W."/>
            <person name="Andreopoulos W.B."/>
            <person name="Clum A."/>
            <person name="Lindquist E."/>
            <person name="Daum C."/>
            <person name="Ramamoorthy G.K."/>
            <person name="Gryganskyi A."/>
            <person name="Culley D."/>
            <person name="Magnuson J.K."/>
            <person name="James T.Y."/>
            <person name="O'Malley M.A."/>
            <person name="Stajich J.E."/>
            <person name="Spatafora J.W."/>
            <person name="Visel A."/>
            <person name="Grigoriev I.V."/>
        </authorList>
    </citation>
    <scope>NUCLEOTIDE SEQUENCE [LARGE SCALE GENOMIC DNA]</scope>
    <source>
        <strain evidence="1 2">NRRL 1336</strain>
    </source>
</reference>
<accession>A0A1X2ITQ0</accession>
<dbReference type="Proteomes" id="UP000193560">
    <property type="component" value="Unassembled WGS sequence"/>
</dbReference>
<dbReference type="EMBL" id="MCGE01000005">
    <property type="protein sequence ID" value="ORZ21333.1"/>
    <property type="molecule type" value="Genomic_DNA"/>
</dbReference>
<evidence type="ECO:0000313" key="2">
    <source>
        <dbReference type="Proteomes" id="UP000193560"/>
    </source>
</evidence>
<sequence>MYVTNIPLSSSSYNKKHYHCSKRIVSLTCEQSNSFCACCGVDITRFSHEFWCRYSLH</sequence>
<evidence type="ECO:0000313" key="1">
    <source>
        <dbReference type="EMBL" id="ORZ21333.1"/>
    </source>
</evidence>
<protein>
    <submittedName>
        <fullName evidence="1">Uncharacterized protein</fullName>
    </submittedName>
</protein>
<organism evidence="1 2">
    <name type="scientific">Absidia repens</name>
    <dbReference type="NCBI Taxonomy" id="90262"/>
    <lineage>
        <taxon>Eukaryota</taxon>
        <taxon>Fungi</taxon>
        <taxon>Fungi incertae sedis</taxon>
        <taxon>Mucoromycota</taxon>
        <taxon>Mucoromycotina</taxon>
        <taxon>Mucoromycetes</taxon>
        <taxon>Mucorales</taxon>
        <taxon>Cunninghamellaceae</taxon>
        <taxon>Absidia</taxon>
    </lineage>
</organism>
<keyword evidence="2" id="KW-1185">Reference proteome</keyword>
<dbReference type="AlphaFoldDB" id="A0A1X2ITQ0"/>
<dbReference type="OrthoDB" id="2285576at2759"/>
<gene>
    <name evidence="1" type="ORF">BCR42DRAFT_407326</name>
</gene>
<proteinExistence type="predicted"/>
<name>A0A1X2ITQ0_9FUNG</name>
<comment type="caution">
    <text evidence="1">The sequence shown here is derived from an EMBL/GenBank/DDBJ whole genome shotgun (WGS) entry which is preliminary data.</text>
</comment>